<comment type="caution">
    <text evidence="1">The sequence shown here is derived from an EMBL/GenBank/DDBJ whole genome shotgun (WGS) entry which is preliminary data.</text>
</comment>
<sequence>MEASMDFLINEWNWKFHVRDDGVHCNARSLQPDTDTDEDFARRQALGGLEYYPQFQRAADRQEPLETALQLLHVASPATVLTLGLASPQGMEWQLVNGHSAVQLEREAEPNLNPSIKAWKAITSNRFFIGRFGVFVNHRDAVGKGPSKPFTREEAYGLWETSGTMGTGDWKDFFAQCFGPINVTLPSQSTVVSMQTSVWPGYLPPFLTIDATPGRTPTGPLFPQGAYSIVMRTNTDELVKTRVRWVGGIYKMKFGHTQRLLVVFDWADGSSSVGASQTGNWATDPPMPHGRIAFERECAARDAKPVLLVFRRVEHGRVYR</sequence>
<organism evidence="1 2">
    <name type="scientific">Phyllosticta capitalensis</name>
    <dbReference type="NCBI Taxonomy" id="121624"/>
    <lineage>
        <taxon>Eukaryota</taxon>
        <taxon>Fungi</taxon>
        <taxon>Dikarya</taxon>
        <taxon>Ascomycota</taxon>
        <taxon>Pezizomycotina</taxon>
        <taxon>Dothideomycetes</taxon>
        <taxon>Dothideomycetes incertae sedis</taxon>
        <taxon>Botryosphaeriales</taxon>
        <taxon>Phyllostictaceae</taxon>
        <taxon>Phyllosticta</taxon>
    </lineage>
</organism>
<accession>A0ABR1YRA9</accession>
<name>A0ABR1YRA9_9PEZI</name>
<protein>
    <submittedName>
        <fullName evidence="1">Uncharacterized protein</fullName>
    </submittedName>
</protein>
<evidence type="ECO:0000313" key="1">
    <source>
        <dbReference type="EMBL" id="KAK8235969.1"/>
    </source>
</evidence>
<keyword evidence="2" id="KW-1185">Reference proteome</keyword>
<proteinExistence type="predicted"/>
<dbReference type="EMBL" id="JBBWRZ010000005">
    <property type="protein sequence ID" value="KAK8235969.1"/>
    <property type="molecule type" value="Genomic_DNA"/>
</dbReference>
<reference evidence="1 2" key="1">
    <citation type="submission" date="2024-04" db="EMBL/GenBank/DDBJ databases">
        <title>Phyllosticta paracitricarpa is synonymous to the EU quarantine fungus P. citricarpa based on phylogenomic analyses.</title>
        <authorList>
            <consortium name="Lawrence Berkeley National Laboratory"/>
            <person name="Van Ingen-Buijs V.A."/>
            <person name="Van Westerhoven A.C."/>
            <person name="Haridas S."/>
            <person name="Skiadas P."/>
            <person name="Martin F."/>
            <person name="Groenewald J.Z."/>
            <person name="Crous P.W."/>
            <person name="Seidl M.F."/>
        </authorList>
    </citation>
    <scope>NUCLEOTIDE SEQUENCE [LARGE SCALE GENOMIC DNA]</scope>
    <source>
        <strain evidence="1 2">CBS 123374</strain>
    </source>
</reference>
<dbReference type="Proteomes" id="UP001492380">
    <property type="component" value="Unassembled WGS sequence"/>
</dbReference>
<gene>
    <name evidence="1" type="ORF">HDK90DRAFT_260956</name>
</gene>
<evidence type="ECO:0000313" key="2">
    <source>
        <dbReference type="Proteomes" id="UP001492380"/>
    </source>
</evidence>